<organism evidence="2 3">
    <name type="scientific">Flavobacterium weaverense</name>
    <dbReference type="NCBI Taxonomy" id="271156"/>
    <lineage>
        <taxon>Bacteria</taxon>
        <taxon>Pseudomonadati</taxon>
        <taxon>Bacteroidota</taxon>
        <taxon>Flavobacteriia</taxon>
        <taxon>Flavobacteriales</taxon>
        <taxon>Flavobacteriaceae</taxon>
        <taxon>Flavobacterium</taxon>
    </lineage>
</organism>
<reference evidence="2 3" key="1">
    <citation type="submission" date="2018-10" db="EMBL/GenBank/DDBJ databases">
        <title>Genomic Encyclopedia of Archaeal and Bacterial Type Strains, Phase II (KMG-II): from individual species to whole genera.</title>
        <authorList>
            <person name="Goeker M."/>
        </authorList>
    </citation>
    <scope>NUCLEOTIDE SEQUENCE [LARGE SCALE GENOMIC DNA]</scope>
    <source>
        <strain evidence="2 3">DSM 19727</strain>
    </source>
</reference>
<dbReference type="Gene3D" id="1.25.40.10">
    <property type="entry name" value="Tetratricopeptide repeat domain"/>
    <property type="match status" value="1"/>
</dbReference>
<evidence type="ECO:0000256" key="1">
    <source>
        <dbReference type="SAM" id="Phobius"/>
    </source>
</evidence>
<sequence length="241" mass="28003">MNEENYILFDQYLQNELTAIEKENFEKLLQEDQEVASNFEIYKDVQAQLENKFTLEEERNAFTENLKAIAQQNSNLKDKKVINFKPVFYLVAASVLLLVGLFLFDANSKPNFEDFNQFDEAHFIERGEQSDYLKQAEDAFNAKNYVEAIPLFELILNENKTAEIQYYYGVSLLENNKIKEAEVAFLALQSGNSIYKNKATYGLALAKLKQEEYKSCKEILLTIPSDYENYDAVQKLLKELN</sequence>
<dbReference type="AlphaFoldDB" id="A0A3L9ZWM5"/>
<proteinExistence type="predicted"/>
<dbReference type="RefSeq" id="WP_121924553.1">
    <property type="nucleotide sequence ID" value="NZ_CBCSGA010000006.1"/>
</dbReference>
<comment type="caution">
    <text evidence="2">The sequence shown here is derived from an EMBL/GenBank/DDBJ whole genome shotgun (WGS) entry which is preliminary data.</text>
</comment>
<accession>A0A3L9ZWM5</accession>
<evidence type="ECO:0008006" key="4">
    <source>
        <dbReference type="Google" id="ProtNLM"/>
    </source>
</evidence>
<gene>
    <name evidence="2" type="ORF">BC961_0810</name>
</gene>
<dbReference type="OrthoDB" id="979271at2"/>
<keyword evidence="3" id="KW-1185">Reference proteome</keyword>
<protein>
    <recommendedName>
        <fullName evidence="4">Tetratricopeptide repeat protein</fullName>
    </recommendedName>
</protein>
<dbReference type="EMBL" id="REFH01000008">
    <property type="protein sequence ID" value="RMA76836.1"/>
    <property type="molecule type" value="Genomic_DNA"/>
</dbReference>
<dbReference type="SUPFAM" id="SSF48452">
    <property type="entry name" value="TPR-like"/>
    <property type="match status" value="1"/>
</dbReference>
<keyword evidence="1" id="KW-1133">Transmembrane helix</keyword>
<feature type="transmembrane region" description="Helical" evidence="1">
    <location>
        <begin position="87"/>
        <end position="104"/>
    </location>
</feature>
<keyword evidence="1" id="KW-0812">Transmembrane</keyword>
<keyword evidence="1" id="KW-0472">Membrane</keyword>
<dbReference type="InterPro" id="IPR011990">
    <property type="entry name" value="TPR-like_helical_dom_sf"/>
</dbReference>
<name>A0A3L9ZWM5_9FLAO</name>
<evidence type="ECO:0000313" key="3">
    <source>
        <dbReference type="Proteomes" id="UP000280368"/>
    </source>
</evidence>
<dbReference type="Proteomes" id="UP000280368">
    <property type="component" value="Unassembled WGS sequence"/>
</dbReference>
<evidence type="ECO:0000313" key="2">
    <source>
        <dbReference type="EMBL" id="RMA76836.1"/>
    </source>
</evidence>